<organism evidence="3 4">
    <name type="scientific">Polaribacter butkevichii</name>
    <dbReference type="NCBI Taxonomy" id="218490"/>
    <lineage>
        <taxon>Bacteria</taxon>
        <taxon>Pseudomonadati</taxon>
        <taxon>Bacteroidota</taxon>
        <taxon>Flavobacteriia</taxon>
        <taxon>Flavobacteriales</taxon>
        <taxon>Flavobacteriaceae</taxon>
    </lineage>
</organism>
<dbReference type="Proteomes" id="UP000247345">
    <property type="component" value="Unassembled WGS sequence"/>
</dbReference>
<dbReference type="SMART" id="SM00465">
    <property type="entry name" value="GIYc"/>
    <property type="match status" value="1"/>
</dbReference>
<evidence type="ECO:0000256" key="1">
    <source>
        <dbReference type="ARBA" id="ARBA00007435"/>
    </source>
</evidence>
<evidence type="ECO:0000259" key="2">
    <source>
        <dbReference type="PROSITE" id="PS50164"/>
    </source>
</evidence>
<reference evidence="3 4" key="1">
    <citation type="submission" date="2016-12" db="EMBL/GenBank/DDBJ databases">
        <title>Trade-off between light-utilization and light-protection in marine flavobacteria.</title>
        <authorList>
            <person name="Kumagai Y."/>
            <person name="Yoshizawa S."/>
            <person name="Kogure K."/>
            <person name="Iwasaki W."/>
        </authorList>
    </citation>
    <scope>NUCLEOTIDE SEQUENCE [LARGE SCALE GENOMIC DNA]</scope>
    <source>
        <strain evidence="3 4">KCTC 12100</strain>
    </source>
</reference>
<evidence type="ECO:0000313" key="4">
    <source>
        <dbReference type="Proteomes" id="UP000247345"/>
    </source>
</evidence>
<dbReference type="EMBL" id="MSCK01000001">
    <property type="protein sequence ID" value="PQJ72393.1"/>
    <property type="molecule type" value="Genomic_DNA"/>
</dbReference>
<dbReference type="PANTHER" id="PTHR34477">
    <property type="entry name" value="UPF0213 PROTEIN YHBQ"/>
    <property type="match status" value="1"/>
</dbReference>
<dbReference type="Pfam" id="PF01541">
    <property type="entry name" value="GIY-YIG"/>
    <property type="match status" value="1"/>
</dbReference>
<sequence>MKTIHQYYVYLLASKIRGTLYIGVTNDLQRRVYEHKMGIKKGFTQKYGVNRLVYFETFENIEEAITRENNMKKWKRDWKIKLIEEENVQWLDLASDWYDDIL</sequence>
<evidence type="ECO:0000313" key="3">
    <source>
        <dbReference type="EMBL" id="PQJ72393.1"/>
    </source>
</evidence>
<comment type="similarity">
    <text evidence="1">Belongs to the UPF0213 family.</text>
</comment>
<name>A0A2P6CBV7_9FLAO</name>
<gene>
    <name evidence="3" type="ORF">BTO14_03620</name>
</gene>
<accession>A0A2P6CBV7</accession>
<feature type="domain" description="GIY-YIG" evidence="2">
    <location>
        <begin position="5"/>
        <end position="81"/>
    </location>
</feature>
<dbReference type="InterPro" id="IPR050190">
    <property type="entry name" value="UPF0213_domain"/>
</dbReference>
<dbReference type="PANTHER" id="PTHR34477:SF5">
    <property type="entry name" value="BSL5627 PROTEIN"/>
    <property type="match status" value="1"/>
</dbReference>
<protein>
    <submittedName>
        <fullName evidence="3">Excinuclease ABC subunit C</fullName>
    </submittedName>
</protein>
<dbReference type="SUPFAM" id="SSF82771">
    <property type="entry name" value="GIY-YIG endonuclease"/>
    <property type="match status" value="1"/>
</dbReference>
<keyword evidence="4" id="KW-1185">Reference proteome</keyword>
<dbReference type="Gene3D" id="3.40.1440.10">
    <property type="entry name" value="GIY-YIG endonuclease"/>
    <property type="match status" value="1"/>
</dbReference>
<dbReference type="CDD" id="cd10448">
    <property type="entry name" value="GIY-YIG_unchar_3"/>
    <property type="match status" value="1"/>
</dbReference>
<dbReference type="OrthoDB" id="9807770at2"/>
<dbReference type="InterPro" id="IPR000305">
    <property type="entry name" value="GIY-YIG_endonuc"/>
</dbReference>
<proteinExistence type="inferred from homology"/>
<comment type="caution">
    <text evidence="3">The sequence shown here is derived from an EMBL/GenBank/DDBJ whole genome shotgun (WGS) entry which is preliminary data.</text>
</comment>
<dbReference type="PROSITE" id="PS50164">
    <property type="entry name" value="GIY_YIG"/>
    <property type="match status" value="1"/>
</dbReference>
<dbReference type="RefSeq" id="WP_105048057.1">
    <property type="nucleotide sequence ID" value="NZ_CP150661.1"/>
</dbReference>
<dbReference type="InterPro" id="IPR035901">
    <property type="entry name" value="GIY-YIG_endonuc_sf"/>
</dbReference>
<dbReference type="AlphaFoldDB" id="A0A2P6CBV7"/>